<dbReference type="OrthoDB" id="9791228at2"/>
<dbReference type="Proteomes" id="UP000076857">
    <property type="component" value="Chromosome"/>
</dbReference>
<reference evidence="6 9" key="4">
    <citation type="submission" date="2020-09" db="EMBL/GenBank/DDBJ databases">
        <title>Co-existence of a novel multidrug-resistance efflux pump with carbapenem resistance gene blaVIM-2 in one megaplasmid in Pseudomonas putida.</title>
        <authorList>
            <person name="Peng K."/>
            <person name="Li R."/>
        </authorList>
    </citation>
    <scope>NUCLEOTIDE SEQUENCE [LARGE SCALE GENOMIC DNA]</scope>
    <source>
        <strain evidence="6 9">ZXPA-20</strain>
    </source>
</reference>
<gene>
    <name evidence="5" type="ORF">A3L25_020230</name>
    <name evidence="6" type="ORF">ID616_14440</name>
    <name evidence="4" type="ORF">KF715C_ch38120</name>
</gene>
<dbReference type="EMBL" id="AP015029">
    <property type="protein sequence ID" value="BAW24385.1"/>
    <property type="molecule type" value="Genomic_DNA"/>
</dbReference>
<name>A0A166LM55_PSEPU</name>
<evidence type="ECO:0000259" key="3">
    <source>
        <dbReference type="PROSITE" id="PS51462"/>
    </source>
</evidence>
<evidence type="ECO:0000313" key="8">
    <source>
        <dbReference type="Proteomes" id="UP000218731"/>
    </source>
</evidence>
<dbReference type="GO" id="GO:0016787">
    <property type="term" value="F:hydrolase activity"/>
    <property type="evidence" value="ECO:0007669"/>
    <property type="project" value="UniProtKB-KW"/>
</dbReference>
<evidence type="ECO:0000313" key="4">
    <source>
        <dbReference type="EMBL" id="BAW24385.1"/>
    </source>
</evidence>
<evidence type="ECO:0000256" key="1">
    <source>
        <dbReference type="ARBA" id="ARBA00001946"/>
    </source>
</evidence>
<dbReference type="EMBL" id="CP061723">
    <property type="protein sequence ID" value="QOD00808.1"/>
    <property type="molecule type" value="Genomic_DNA"/>
</dbReference>
<dbReference type="InterPro" id="IPR020476">
    <property type="entry name" value="Nudix_hydrolase"/>
</dbReference>
<dbReference type="Gene3D" id="3.90.79.10">
    <property type="entry name" value="Nucleoside Triphosphate Pyrophosphohydrolase"/>
    <property type="match status" value="1"/>
</dbReference>
<dbReference type="Pfam" id="PF00293">
    <property type="entry name" value="NUDIX"/>
    <property type="match status" value="1"/>
</dbReference>
<evidence type="ECO:0000313" key="7">
    <source>
        <dbReference type="Proteomes" id="UP000076857"/>
    </source>
</evidence>
<accession>A0A166LM55</accession>
<dbReference type="Proteomes" id="UP000516786">
    <property type="component" value="Chromosome"/>
</dbReference>
<evidence type="ECO:0000313" key="6">
    <source>
        <dbReference type="EMBL" id="QOD00808.1"/>
    </source>
</evidence>
<dbReference type="PANTHER" id="PTHR43046">
    <property type="entry name" value="GDP-MANNOSE MANNOSYL HYDROLASE"/>
    <property type="match status" value="1"/>
</dbReference>
<feature type="domain" description="Nudix hydrolase" evidence="3">
    <location>
        <begin position="4"/>
        <end position="122"/>
    </location>
</feature>
<evidence type="ECO:0000313" key="9">
    <source>
        <dbReference type="Proteomes" id="UP000516786"/>
    </source>
</evidence>
<evidence type="ECO:0000256" key="2">
    <source>
        <dbReference type="ARBA" id="ARBA00022801"/>
    </source>
</evidence>
<dbReference type="RefSeq" id="WP_054881381.1">
    <property type="nucleotide sequence ID" value="NZ_AP015029.1"/>
</dbReference>
<proteinExistence type="predicted"/>
<dbReference type="PRINTS" id="PR00502">
    <property type="entry name" value="NUDIXFAMILY"/>
</dbReference>
<organism evidence="4 8">
    <name type="scientific">Pseudomonas putida</name>
    <name type="common">Arthrobacter siderocapsulatus</name>
    <dbReference type="NCBI Taxonomy" id="303"/>
    <lineage>
        <taxon>Bacteria</taxon>
        <taxon>Pseudomonadati</taxon>
        <taxon>Pseudomonadota</taxon>
        <taxon>Gammaproteobacteria</taxon>
        <taxon>Pseudomonadales</taxon>
        <taxon>Pseudomonadaceae</taxon>
        <taxon>Pseudomonas</taxon>
    </lineage>
</organism>
<protein>
    <submittedName>
        <fullName evidence="4">MutT/nudix family protein</fullName>
    </submittedName>
    <submittedName>
        <fullName evidence="5">NUDIX domain-containing protein</fullName>
    </submittedName>
</protein>
<dbReference type="PROSITE" id="PS51462">
    <property type="entry name" value="NUDIX"/>
    <property type="match status" value="1"/>
</dbReference>
<reference evidence="4 8" key="1">
    <citation type="submission" date="2015-11" db="EMBL/GenBank/DDBJ databases">
        <title>Complete genome sequencing of a biphenyl-degrading bacterium, Pseudomonas putida KF715 (=NBRC110667).</title>
        <authorList>
            <person name="Suenaga H."/>
            <person name="Fujihara N."/>
            <person name="Watanabe T."/>
            <person name="Hirose J."/>
            <person name="Kimura N."/>
            <person name="Yamazoe A."/>
            <person name="Hosoyama A."/>
            <person name="Shimodaira J."/>
            <person name="Furukawa K."/>
        </authorList>
    </citation>
    <scope>NUCLEOTIDE SEQUENCE [LARGE SCALE GENOMIC DNA]</scope>
    <source>
        <strain evidence="4 8">KF715</strain>
    </source>
</reference>
<sequence length="126" mass="14454">MTNLREMHSTVICLQEGKILLVRKDAPEWSLPGGKIDPGEGHVDAAKRELKEETSLPFTGARFLGHYIFDDEEHYLYQMSIEPTMLPSAGHEIVECRWFSDHELTAVIVKQTNIKLLKREGLINHR</sequence>
<dbReference type="SUPFAM" id="SSF55811">
    <property type="entry name" value="Nudix"/>
    <property type="match status" value="1"/>
</dbReference>
<reference evidence="5 7" key="3">
    <citation type="submission" date="2020-04" db="EMBL/GenBank/DDBJ databases">
        <title>Complete genome sequence of Pseudomonas putida strain JQ581.</title>
        <authorList>
            <person name="Mu Y."/>
        </authorList>
    </citation>
    <scope>NUCLEOTIDE SEQUENCE [LARGE SCALE GENOMIC DNA]</scope>
    <source>
        <strain evidence="5 7">JQ581</strain>
    </source>
</reference>
<evidence type="ECO:0000313" key="5">
    <source>
        <dbReference type="EMBL" id="QJQ11634.1"/>
    </source>
</evidence>
<dbReference type="InterPro" id="IPR015797">
    <property type="entry name" value="NUDIX_hydrolase-like_dom_sf"/>
</dbReference>
<dbReference type="InterPro" id="IPR000086">
    <property type="entry name" value="NUDIX_hydrolase_dom"/>
</dbReference>
<comment type="cofactor">
    <cofactor evidence="1">
        <name>Mg(2+)</name>
        <dbReference type="ChEBI" id="CHEBI:18420"/>
    </cofactor>
</comment>
<reference evidence="5 7" key="2">
    <citation type="submission" date="2016-04" db="EMBL/GenBank/DDBJ databases">
        <authorList>
            <person name="Qiu J."/>
        </authorList>
    </citation>
    <scope>NUCLEOTIDE SEQUENCE [LARGE SCALE GENOMIC DNA]</scope>
    <source>
        <strain evidence="5 7">JQ581</strain>
    </source>
</reference>
<dbReference type="Proteomes" id="UP000218731">
    <property type="component" value="Chromosome 1"/>
</dbReference>
<dbReference type="EMBL" id="CP050951">
    <property type="protein sequence ID" value="QJQ11634.1"/>
    <property type="molecule type" value="Genomic_DNA"/>
</dbReference>
<keyword evidence="2" id="KW-0378">Hydrolase</keyword>
<dbReference type="PANTHER" id="PTHR43046:SF14">
    <property type="entry name" value="MUTT_NUDIX FAMILY PROTEIN"/>
    <property type="match status" value="1"/>
</dbReference>
<dbReference type="AlphaFoldDB" id="A0A166LM55"/>